<keyword evidence="2" id="KW-0472">Membrane</keyword>
<evidence type="ECO:0000313" key="3">
    <source>
        <dbReference type="EMBL" id="TBT88706.1"/>
    </source>
</evidence>
<gene>
    <name evidence="3" type="ORF">ET989_01865</name>
</gene>
<feature type="region of interest" description="Disordered" evidence="1">
    <location>
        <begin position="1"/>
        <end position="25"/>
    </location>
</feature>
<keyword evidence="2" id="KW-0812">Transmembrane</keyword>
<dbReference type="Pfam" id="PF06053">
    <property type="entry name" value="DUF929"/>
    <property type="match status" value="1"/>
</dbReference>
<evidence type="ECO:0000313" key="4">
    <source>
        <dbReference type="Proteomes" id="UP000292373"/>
    </source>
</evidence>
<keyword evidence="2" id="KW-1133">Transmembrane helix</keyword>
<dbReference type="EMBL" id="SDMQ01000001">
    <property type="protein sequence ID" value="TBT88706.1"/>
    <property type="molecule type" value="Genomic_DNA"/>
</dbReference>
<dbReference type="AlphaFoldDB" id="A0A4Q9KJA5"/>
<comment type="caution">
    <text evidence="3">The sequence shown here is derived from an EMBL/GenBank/DDBJ whole genome shotgun (WGS) entry which is preliminary data.</text>
</comment>
<proteinExistence type="predicted"/>
<evidence type="ECO:0000256" key="2">
    <source>
        <dbReference type="SAM" id="Phobius"/>
    </source>
</evidence>
<feature type="compositionally biased region" description="Basic and acidic residues" evidence="1">
    <location>
        <begin position="16"/>
        <end position="25"/>
    </location>
</feature>
<dbReference type="OrthoDB" id="154333at2"/>
<keyword evidence="4" id="KW-1185">Reference proteome</keyword>
<feature type="transmembrane region" description="Helical" evidence="2">
    <location>
        <begin position="36"/>
        <end position="59"/>
    </location>
</feature>
<protein>
    <submittedName>
        <fullName evidence="3">DUF929 domain-containing protein</fullName>
    </submittedName>
</protein>
<dbReference type="InterPro" id="IPR009272">
    <property type="entry name" value="DUF929"/>
</dbReference>
<organism evidence="3 4">
    <name type="scientific">Propioniciclava sinopodophylli</name>
    <dbReference type="NCBI Taxonomy" id="1837344"/>
    <lineage>
        <taxon>Bacteria</taxon>
        <taxon>Bacillati</taxon>
        <taxon>Actinomycetota</taxon>
        <taxon>Actinomycetes</taxon>
        <taxon>Propionibacteriales</taxon>
        <taxon>Propionibacteriaceae</taxon>
        <taxon>Propioniciclava</taxon>
    </lineage>
</organism>
<reference evidence="3 4" key="1">
    <citation type="submission" date="2019-01" db="EMBL/GenBank/DDBJ databases">
        <title>Lactibacter flavus gen. nov., sp. nov., a novel bacterium of the family Propionibacteriaceae isolated from raw milk and dairy products.</title>
        <authorList>
            <person name="Huptas C."/>
            <person name="Wenning M."/>
            <person name="Breitenwieser F."/>
            <person name="Doll E."/>
            <person name="Von Neubeck M."/>
            <person name="Busse H.-J."/>
            <person name="Scherer S."/>
        </authorList>
    </citation>
    <scope>NUCLEOTIDE SEQUENCE [LARGE SCALE GENOMIC DNA]</scope>
    <source>
        <strain evidence="3 4">KCTC 33808</strain>
    </source>
</reference>
<dbReference type="RefSeq" id="WP_131166834.1">
    <property type="nucleotide sequence ID" value="NZ_SDMQ01000001.1"/>
</dbReference>
<accession>A0A4Q9KJA5</accession>
<name>A0A4Q9KJA5_9ACTN</name>
<sequence length="290" mass="30165">MAKAGKQPNKAAQESARARLAAERQKAEATARRNKMFGIAAAAAALLLVVVGVIIAIGMNRPQAAEGTDGYVATLQNIPAASLDAVGPGSLTVSPAQPIPGGQVQMVDGKPRLLYIGAEYCSYCGFTRWPLTIALERFGDFEGLKATRTPAGGALGDIPTLSYLGSTYTSDYLVFKGYEMKDAQGRDLEPLSTEDEQIAQQHGMTGYPWLYWGTHTSGTPFLQPFTQGGYLPGKTGDSVAAKLADPNSPEAQGILGAANVTTAQICALTGDQPSDVCSAPGVVAAKAVLG</sequence>
<dbReference type="Proteomes" id="UP000292373">
    <property type="component" value="Unassembled WGS sequence"/>
</dbReference>
<evidence type="ECO:0000256" key="1">
    <source>
        <dbReference type="SAM" id="MobiDB-lite"/>
    </source>
</evidence>